<feature type="binding site" evidence="10">
    <location>
        <position position="85"/>
    </location>
    <ligand>
        <name>Zn(2+)</name>
        <dbReference type="ChEBI" id="CHEBI:29105"/>
    </ligand>
</feature>
<feature type="domain" description="C2H2-type" evidence="11">
    <location>
        <begin position="477"/>
        <end position="508"/>
    </location>
</feature>
<feature type="domain" description="C2H2-type" evidence="11">
    <location>
        <begin position="537"/>
        <end position="564"/>
    </location>
</feature>
<dbReference type="SMART" id="SM00980">
    <property type="entry name" value="THAP"/>
    <property type="match status" value="1"/>
</dbReference>
<keyword evidence="7" id="KW-0539">Nucleus</keyword>
<dbReference type="InterPro" id="IPR013087">
    <property type="entry name" value="Znf_C2H2_type"/>
</dbReference>
<keyword evidence="4 8" id="KW-0863">Zinc-finger</keyword>
<gene>
    <name evidence="15" type="primary">LOC112048805</name>
</gene>
<evidence type="ECO:0000256" key="1">
    <source>
        <dbReference type="ARBA" id="ARBA00004123"/>
    </source>
</evidence>
<proteinExistence type="predicted"/>
<evidence type="ECO:0000259" key="11">
    <source>
        <dbReference type="PROSITE" id="PS50157"/>
    </source>
</evidence>
<dbReference type="PANTHER" id="PTHR24392:SF56">
    <property type="entry name" value="ZINC FINGER PROTEIN 510"/>
    <property type="match status" value="1"/>
</dbReference>
<evidence type="ECO:0000256" key="9">
    <source>
        <dbReference type="PROSITE-ProRule" id="PRU00309"/>
    </source>
</evidence>
<evidence type="ECO:0000313" key="14">
    <source>
        <dbReference type="Proteomes" id="UP001652582"/>
    </source>
</evidence>
<protein>
    <submittedName>
        <fullName evidence="15">Zinc finger protein 300 isoform X1</fullName>
    </submittedName>
</protein>
<feature type="binding site" evidence="10">
    <location>
        <position position="88"/>
    </location>
    <ligand>
        <name>Zn(2+)</name>
        <dbReference type="ChEBI" id="CHEBI:29105"/>
    </ligand>
</feature>
<reference evidence="15" key="1">
    <citation type="submission" date="2025-08" db="UniProtKB">
        <authorList>
            <consortium name="RefSeq"/>
        </authorList>
    </citation>
    <scope>IDENTIFICATION</scope>
</reference>
<evidence type="ECO:0000259" key="13">
    <source>
        <dbReference type="PROSITE" id="PS51915"/>
    </source>
</evidence>
<dbReference type="GeneID" id="112048805"/>
<evidence type="ECO:0000256" key="10">
    <source>
        <dbReference type="PROSITE-ProRule" id="PRU01263"/>
    </source>
</evidence>
<dbReference type="InterPro" id="IPR038441">
    <property type="entry name" value="THAP_Znf_sf"/>
</dbReference>
<evidence type="ECO:0000256" key="4">
    <source>
        <dbReference type="ARBA" id="ARBA00022771"/>
    </source>
</evidence>
<dbReference type="SUPFAM" id="SSF57667">
    <property type="entry name" value="beta-beta-alpha zinc fingers"/>
    <property type="match status" value="7"/>
</dbReference>
<feature type="domain" description="ZAD" evidence="13">
    <location>
        <begin position="83"/>
        <end position="153"/>
    </location>
</feature>
<evidence type="ECO:0000256" key="8">
    <source>
        <dbReference type="PROSITE-ProRule" id="PRU00042"/>
    </source>
</evidence>
<feature type="domain" description="C2H2-type" evidence="11">
    <location>
        <begin position="677"/>
        <end position="704"/>
    </location>
</feature>
<dbReference type="PANTHER" id="PTHR24392">
    <property type="entry name" value="ZINC FINGER PROTEIN"/>
    <property type="match status" value="1"/>
</dbReference>
<dbReference type="PROSITE" id="PS51915">
    <property type="entry name" value="ZAD"/>
    <property type="match status" value="1"/>
</dbReference>
<dbReference type="SMART" id="SM00868">
    <property type="entry name" value="zf-AD"/>
    <property type="match status" value="1"/>
</dbReference>
<evidence type="ECO:0000256" key="6">
    <source>
        <dbReference type="ARBA" id="ARBA00023125"/>
    </source>
</evidence>
<dbReference type="Gene3D" id="6.20.210.20">
    <property type="entry name" value="THAP domain"/>
    <property type="match status" value="1"/>
</dbReference>
<accession>A0ABM3M5A5</accession>
<feature type="domain" description="C2H2-type" evidence="11">
    <location>
        <begin position="649"/>
        <end position="676"/>
    </location>
</feature>
<feature type="domain" description="C2H2-type" evidence="11">
    <location>
        <begin position="621"/>
        <end position="648"/>
    </location>
</feature>
<comment type="subcellular location">
    <subcellularLocation>
        <location evidence="1">Nucleus</location>
    </subcellularLocation>
</comment>
<dbReference type="PROSITE" id="PS50157">
    <property type="entry name" value="ZINC_FINGER_C2H2_2"/>
    <property type="match status" value="12"/>
</dbReference>
<feature type="domain" description="C2H2-type" evidence="11">
    <location>
        <begin position="393"/>
        <end position="420"/>
    </location>
</feature>
<dbReference type="SUPFAM" id="SSF57716">
    <property type="entry name" value="Glucocorticoid receptor-like (DNA-binding domain)"/>
    <property type="match status" value="2"/>
</dbReference>
<keyword evidence="3" id="KW-0677">Repeat</keyword>
<keyword evidence="14" id="KW-1185">Reference proteome</keyword>
<dbReference type="Proteomes" id="UP001652582">
    <property type="component" value="Chromosome 27"/>
</dbReference>
<dbReference type="InterPro" id="IPR036236">
    <property type="entry name" value="Znf_C2H2_sf"/>
</dbReference>
<evidence type="ECO:0000256" key="5">
    <source>
        <dbReference type="ARBA" id="ARBA00022833"/>
    </source>
</evidence>
<keyword evidence="2 10" id="KW-0479">Metal-binding</keyword>
<dbReference type="SMART" id="SM00355">
    <property type="entry name" value="ZnF_C2H2"/>
    <property type="match status" value="12"/>
</dbReference>
<organism evidence="14 15">
    <name type="scientific">Bicyclus anynana</name>
    <name type="common">Squinting bush brown butterfly</name>
    <dbReference type="NCBI Taxonomy" id="110368"/>
    <lineage>
        <taxon>Eukaryota</taxon>
        <taxon>Metazoa</taxon>
        <taxon>Ecdysozoa</taxon>
        <taxon>Arthropoda</taxon>
        <taxon>Hexapoda</taxon>
        <taxon>Insecta</taxon>
        <taxon>Pterygota</taxon>
        <taxon>Neoptera</taxon>
        <taxon>Endopterygota</taxon>
        <taxon>Lepidoptera</taxon>
        <taxon>Glossata</taxon>
        <taxon>Ditrysia</taxon>
        <taxon>Papilionoidea</taxon>
        <taxon>Nymphalidae</taxon>
        <taxon>Satyrinae</taxon>
        <taxon>Satyrini</taxon>
        <taxon>Mycalesina</taxon>
        <taxon>Bicyclus</taxon>
    </lineage>
</organism>
<keyword evidence="6 9" id="KW-0238">DNA-binding</keyword>
<dbReference type="InterPro" id="IPR012934">
    <property type="entry name" value="Znf_AD"/>
</dbReference>
<dbReference type="InterPro" id="IPR006612">
    <property type="entry name" value="THAP_Znf"/>
</dbReference>
<dbReference type="Pfam" id="PF07776">
    <property type="entry name" value="zf-AD"/>
    <property type="match status" value="1"/>
</dbReference>
<dbReference type="PROSITE" id="PS50950">
    <property type="entry name" value="ZF_THAP"/>
    <property type="match status" value="1"/>
</dbReference>
<evidence type="ECO:0000256" key="2">
    <source>
        <dbReference type="ARBA" id="ARBA00022723"/>
    </source>
</evidence>
<dbReference type="PROSITE" id="PS00028">
    <property type="entry name" value="ZINC_FINGER_C2H2_1"/>
    <property type="match status" value="11"/>
</dbReference>
<feature type="domain" description="C2H2-type" evidence="11">
    <location>
        <begin position="565"/>
        <end position="592"/>
    </location>
</feature>
<feature type="domain" description="C2H2-type" evidence="11">
    <location>
        <begin position="365"/>
        <end position="392"/>
    </location>
</feature>
<feature type="binding site" evidence="10">
    <location>
        <position position="126"/>
    </location>
    <ligand>
        <name>Zn(2+)</name>
        <dbReference type="ChEBI" id="CHEBI:29105"/>
    </ligand>
</feature>
<dbReference type="RefSeq" id="XP_052746100.1">
    <property type="nucleotide sequence ID" value="XM_052890140.1"/>
</dbReference>
<evidence type="ECO:0000256" key="3">
    <source>
        <dbReference type="ARBA" id="ARBA00022737"/>
    </source>
</evidence>
<keyword evidence="5 10" id="KW-0862">Zinc</keyword>
<sequence length="721" mass="81537">MHCCVPFCENSSDNDNGITFHGLPSEGNLRTAWLRALGTQDHHLPDPAVVCSQHFLEDDFYETKSSVRQIHSHAIPSTVQVSLVCMICLDTGSKLSLMSKHKLEEAYEQLTGLSLCGGGNLKQTLCVLCAQRLINFSTFRDLCLRSHTLMTDLVEQHEFITLLHKQLMSHATKQLKCNLTQTTLAADHCDLYIDHTDGEEQTAAEKSVVGDVAVVVKNENSPDSMSSADNLELVHEDDNQRDNSNSDCASDDEYSDMIIQLKSELLDEATTGTAVAPLSTRLAANNNTKVQATEEAGVTQKSEQILETNIGGLDNKSSQSGTKTYTDINKYTNCVVQLYDIFKTLKKPVLNENPGGKTQNGVKPYCCEICNCKFAYKQSFLKHKIIHTVEKPYSCETCNYKCAVKRYLVIHKRTHTGEKPYSCETCNFKCANKNYLVKHIRIHTGEKPYCCEICGCRFSQINHLSSHISTHTGVKPYSCEMCTYKCARKSSLLIHKRTHSTVYTGTKPYSCDLCNYKCAIKSYLLIHKRIHTGEKPYCCQICNYKCAQKTDLIIHKRTHTGKKPYSCEICNYKCAHKSNLTRHRRTHTGEKPYSCGLCNYKCATKSYLLIHKKTHTGEKPYSCDLCNYKCAKKSYLLIHKRTHTGDKPYCCEICGYKFAHKSSFTQHIKTHIGEKLYSCEICNYNTARKSNLLRHIKTHTGRKPITSMKKKNYLQKTIISG</sequence>
<feature type="domain" description="THAP-type" evidence="12">
    <location>
        <begin position="1"/>
        <end position="79"/>
    </location>
</feature>
<feature type="domain" description="C2H2-type" evidence="11">
    <location>
        <begin position="593"/>
        <end position="620"/>
    </location>
</feature>
<evidence type="ECO:0000259" key="12">
    <source>
        <dbReference type="PROSITE" id="PS50950"/>
    </source>
</evidence>
<name>A0ABM3M5A5_BICAN</name>
<feature type="domain" description="C2H2-type" evidence="11">
    <location>
        <begin position="449"/>
        <end position="476"/>
    </location>
</feature>
<dbReference type="Gene3D" id="3.30.160.60">
    <property type="entry name" value="Classic Zinc Finger"/>
    <property type="match status" value="12"/>
</dbReference>
<evidence type="ECO:0000313" key="15">
    <source>
        <dbReference type="RefSeq" id="XP_052746100.1"/>
    </source>
</evidence>
<feature type="binding site" evidence="10">
    <location>
        <position position="129"/>
    </location>
    <ligand>
        <name>Zn(2+)</name>
        <dbReference type="ChEBI" id="CHEBI:29105"/>
    </ligand>
</feature>
<evidence type="ECO:0000256" key="7">
    <source>
        <dbReference type="ARBA" id="ARBA00023242"/>
    </source>
</evidence>
<feature type="domain" description="C2H2-type" evidence="11">
    <location>
        <begin position="509"/>
        <end position="536"/>
    </location>
</feature>
<dbReference type="Pfam" id="PF00096">
    <property type="entry name" value="zf-C2H2"/>
    <property type="match status" value="3"/>
</dbReference>
<feature type="domain" description="C2H2-type" evidence="11">
    <location>
        <begin position="421"/>
        <end position="448"/>
    </location>
</feature>